<dbReference type="RefSeq" id="XP_073919256.1">
    <property type="nucleotide sequence ID" value="XM_074063155.1"/>
</dbReference>
<protein>
    <submittedName>
        <fullName evidence="2">P2R1A-PPP2R2A-interacting phosphatase regulator 1-like</fullName>
    </submittedName>
</protein>
<accession>A0AC58LQ23</accession>
<dbReference type="Proteomes" id="UP001732720">
    <property type="component" value="Chromosome X"/>
</dbReference>
<evidence type="ECO:0000313" key="2">
    <source>
        <dbReference type="RefSeq" id="XP_073919256.1"/>
    </source>
</evidence>
<reference evidence="2" key="1">
    <citation type="submission" date="2025-08" db="UniProtKB">
        <authorList>
            <consortium name="RefSeq"/>
        </authorList>
    </citation>
    <scope>IDENTIFICATION</scope>
</reference>
<gene>
    <name evidence="2" type="primary">LOC141419708</name>
</gene>
<proteinExistence type="predicted"/>
<evidence type="ECO:0000313" key="1">
    <source>
        <dbReference type="Proteomes" id="UP001732720"/>
    </source>
</evidence>
<name>A0AC58LQ23_CASCN</name>
<keyword evidence="1" id="KW-1185">Reference proteome</keyword>
<organism evidence="1 2">
    <name type="scientific">Castor canadensis</name>
    <name type="common">American beaver</name>
    <dbReference type="NCBI Taxonomy" id="51338"/>
    <lineage>
        <taxon>Eukaryota</taxon>
        <taxon>Metazoa</taxon>
        <taxon>Chordata</taxon>
        <taxon>Craniata</taxon>
        <taxon>Vertebrata</taxon>
        <taxon>Euteleostomi</taxon>
        <taxon>Mammalia</taxon>
        <taxon>Eutheria</taxon>
        <taxon>Euarchontoglires</taxon>
        <taxon>Glires</taxon>
        <taxon>Rodentia</taxon>
        <taxon>Castorimorpha</taxon>
        <taxon>Castoridae</taxon>
        <taxon>Castor</taxon>
    </lineage>
</organism>
<sequence length="153" mass="17169">MAQEEMEVDLGLLQSPTITEGSILKRSNSVPLMNGYGDNSQVFLADTLRSRRNSTMFMNRHVLLFLPSIRTSASRLHQIKQEECMDLTSREAMHEREVHTAMQICQSWETSLNLNGNNLEKPSSVRGIDLIPVSSATSLSKKIGKNSQAHQHC</sequence>